<dbReference type="FunFam" id="3.30.70.270:FF:000022">
    <property type="entry name" value="DNA polymerase eta"/>
    <property type="match status" value="1"/>
</dbReference>
<evidence type="ECO:0000256" key="8">
    <source>
        <dbReference type="ARBA" id="ARBA00022723"/>
    </source>
</evidence>
<evidence type="ECO:0000256" key="5">
    <source>
        <dbReference type="ARBA" id="ARBA00012417"/>
    </source>
</evidence>
<dbReference type="SUPFAM" id="SSF100879">
    <property type="entry name" value="Lesion bypass DNA polymerase (Y-family), little finger domain"/>
    <property type="match status" value="1"/>
</dbReference>
<feature type="domain" description="UmuC" evidence="15">
    <location>
        <begin position="6"/>
        <end position="253"/>
    </location>
</feature>
<gene>
    <name evidence="16" type="ORF">J437_LFUL004599</name>
</gene>
<evidence type="ECO:0000256" key="6">
    <source>
        <dbReference type="ARBA" id="ARBA00022679"/>
    </source>
</evidence>
<feature type="non-terminal residue" evidence="16">
    <location>
        <position position="1"/>
    </location>
</feature>
<evidence type="ECO:0000256" key="10">
    <source>
        <dbReference type="ARBA" id="ARBA00022842"/>
    </source>
</evidence>
<keyword evidence="10" id="KW-0460">Magnesium</keyword>
<evidence type="ECO:0000256" key="14">
    <source>
        <dbReference type="ARBA" id="ARBA00049244"/>
    </source>
</evidence>
<keyword evidence="7" id="KW-0548">Nucleotidyltransferase</keyword>
<dbReference type="FunFam" id="3.40.1170.60:FF:000003">
    <property type="entry name" value="DNA polymerase eta"/>
    <property type="match status" value="1"/>
</dbReference>
<evidence type="ECO:0000256" key="9">
    <source>
        <dbReference type="ARBA" id="ARBA00022763"/>
    </source>
</evidence>
<reference evidence="16" key="1">
    <citation type="submission" date="2013-04" db="EMBL/GenBank/DDBJ databases">
        <authorList>
            <person name="Qu J."/>
            <person name="Murali S.C."/>
            <person name="Bandaranaike D."/>
            <person name="Bellair M."/>
            <person name="Blankenburg K."/>
            <person name="Chao H."/>
            <person name="Dinh H."/>
            <person name="Doddapaneni H."/>
            <person name="Downs B."/>
            <person name="Dugan-Rocha S."/>
            <person name="Elkadiri S."/>
            <person name="Gnanaolivu R.D."/>
            <person name="Hernandez B."/>
            <person name="Javaid M."/>
            <person name="Jayaseelan J.C."/>
            <person name="Lee S."/>
            <person name="Li M."/>
            <person name="Ming W."/>
            <person name="Munidasa M."/>
            <person name="Muniz J."/>
            <person name="Nguyen L."/>
            <person name="Ongeri F."/>
            <person name="Osuji N."/>
            <person name="Pu L.-L."/>
            <person name="Puazo M."/>
            <person name="Qu C."/>
            <person name="Quiroz J."/>
            <person name="Raj R."/>
            <person name="Weissenberger G."/>
            <person name="Xin Y."/>
            <person name="Zou X."/>
            <person name="Han Y."/>
            <person name="Richards S."/>
            <person name="Worley K."/>
            <person name="Muzny D."/>
            <person name="Gibbs R."/>
        </authorList>
    </citation>
    <scope>NUCLEOTIDE SEQUENCE</scope>
    <source>
        <strain evidence="16">Sampled in the wild</strain>
    </source>
</reference>
<dbReference type="GO" id="GO:0005657">
    <property type="term" value="C:replication fork"/>
    <property type="evidence" value="ECO:0007669"/>
    <property type="project" value="TreeGrafter"/>
</dbReference>
<dbReference type="EC" id="2.7.7.7" evidence="5"/>
<keyword evidence="6" id="KW-0808">Transferase</keyword>
<dbReference type="GO" id="GO:0003887">
    <property type="term" value="F:DNA-directed DNA polymerase activity"/>
    <property type="evidence" value="ECO:0007669"/>
    <property type="project" value="UniProtKB-EC"/>
</dbReference>
<dbReference type="Gene3D" id="3.30.1490.100">
    <property type="entry name" value="DNA polymerase, Y-family, little finger domain"/>
    <property type="match status" value="1"/>
</dbReference>
<keyword evidence="17" id="KW-1185">Reference proteome</keyword>
<dbReference type="Pfam" id="PF21704">
    <property type="entry name" value="POLH-Rev1_HhH"/>
    <property type="match status" value="1"/>
</dbReference>
<dbReference type="InterPro" id="IPR043502">
    <property type="entry name" value="DNA/RNA_pol_sf"/>
</dbReference>
<proteinExistence type="inferred from homology"/>
<dbReference type="GO" id="GO:0006281">
    <property type="term" value="P:DNA repair"/>
    <property type="evidence" value="ECO:0007669"/>
    <property type="project" value="UniProtKB-KW"/>
</dbReference>
<dbReference type="SUPFAM" id="SSF56672">
    <property type="entry name" value="DNA/RNA polymerases"/>
    <property type="match status" value="1"/>
</dbReference>
<evidence type="ECO:0000256" key="7">
    <source>
        <dbReference type="ARBA" id="ARBA00022695"/>
    </source>
</evidence>
<comment type="catalytic activity">
    <reaction evidence="14">
        <text>DNA(n) + a 2'-deoxyribonucleoside 5'-triphosphate = DNA(n+1) + diphosphate</text>
        <dbReference type="Rhea" id="RHEA:22508"/>
        <dbReference type="Rhea" id="RHEA-COMP:17339"/>
        <dbReference type="Rhea" id="RHEA-COMP:17340"/>
        <dbReference type="ChEBI" id="CHEBI:33019"/>
        <dbReference type="ChEBI" id="CHEBI:61560"/>
        <dbReference type="ChEBI" id="CHEBI:173112"/>
        <dbReference type="EC" id="2.7.7.7"/>
    </reaction>
</comment>
<dbReference type="FunFam" id="1.10.150.20:FF:000014">
    <property type="entry name" value="Polymerase (DNA directed), eta"/>
    <property type="match status" value="1"/>
</dbReference>
<evidence type="ECO:0000256" key="2">
    <source>
        <dbReference type="ARBA" id="ARBA00001946"/>
    </source>
</evidence>
<dbReference type="Gene3D" id="1.10.150.20">
    <property type="entry name" value="5' to 3' exonuclease, C-terminal subdomain"/>
    <property type="match status" value="1"/>
</dbReference>
<dbReference type="GO" id="GO:0005634">
    <property type="term" value="C:nucleus"/>
    <property type="evidence" value="ECO:0007669"/>
    <property type="project" value="UniProtKB-SubCell"/>
</dbReference>
<comment type="similarity">
    <text evidence="4">Belongs to the DNA polymerase type-Y family.</text>
</comment>
<evidence type="ECO:0000256" key="11">
    <source>
        <dbReference type="ARBA" id="ARBA00023204"/>
    </source>
</evidence>
<sequence length="352" mass="39089">MSSRVVALVDMDCFYVQVEERLNPEYKGKPAAVVQYNTWKGGGIIAVNYEARDRGVTRFMRGDEAKEKCPEIHLISVKEVRGKADLTKYRDAGQEVLDVMCKFCKCIQRASVDEAYLDLTDEVNKRLAEEKNPGDILTSISLPNTFVVGYAEDGNNDEDKRSKGTAEWLKTLWDPDADSQSTRLVIGAAIVEEMRAAIYEETTFRCSAGISGNKVLSKLACGLHKPNRQTILPHSSVPELFSRLPVRKVRSLGGKLGASLVEELGCKVMADLANFSESELHQRFEEKTGSYLYNLARGIEDDPVVPRLVAKSVGCCKNFSGRSALCTKADVAFWLKELASEVGERLEKDMAE</sequence>
<dbReference type="Pfam" id="PF00817">
    <property type="entry name" value="IMS"/>
    <property type="match status" value="1"/>
</dbReference>
<keyword evidence="8" id="KW-0479">Metal-binding</keyword>
<dbReference type="Proteomes" id="UP000792457">
    <property type="component" value="Unassembled WGS sequence"/>
</dbReference>
<accession>A0A8K0JZH3</accession>
<dbReference type="PROSITE" id="PS50173">
    <property type="entry name" value="UMUC"/>
    <property type="match status" value="1"/>
</dbReference>
<evidence type="ECO:0000256" key="4">
    <source>
        <dbReference type="ARBA" id="ARBA00010945"/>
    </source>
</evidence>
<comment type="caution">
    <text evidence="16">The sequence shown here is derived from an EMBL/GenBank/DDBJ whole genome shotgun (WGS) entry which is preliminary data.</text>
</comment>
<evidence type="ECO:0000313" key="16">
    <source>
        <dbReference type="EMBL" id="KAG8225399.1"/>
    </source>
</evidence>
<dbReference type="GO" id="GO:0046872">
    <property type="term" value="F:metal ion binding"/>
    <property type="evidence" value="ECO:0007669"/>
    <property type="project" value="UniProtKB-KW"/>
</dbReference>
<comment type="subcellular location">
    <subcellularLocation>
        <location evidence="3">Nucleus</location>
    </subcellularLocation>
</comment>
<dbReference type="InterPro" id="IPR043128">
    <property type="entry name" value="Rev_trsase/Diguanyl_cyclase"/>
</dbReference>
<dbReference type="Gene3D" id="3.40.1170.60">
    <property type="match status" value="1"/>
</dbReference>
<evidence type="ECO:0000313" key="17">
    <source>
        <dbReference type="Proteomes" id="UP000792457"/>
    </source>
</evidence>
<organism evidence="16 17">
    <name type="scientific">Ladona fulva</name>
    <name type="common">Scarce chaser dragonfly</name>
    <name type="synonym">Libellula fulva</name>
    <dbReference type="NCBI Taxonomy" id="123851"/>
    <lineage>
        <taxon>Eukaryota</taxon>
        <taxon>Metazoa</taxon>
        <taxon>Ecdysozoa</taxon>
        <taxon>Arthropoda</taxon>
        <taxon>Hexapoda</taxon>
        <taxon>Insecta</taxon>
        <taxon>Pterygota</taxon>
        <taxon>Palaeoptera</taxon>
        <taxon>Odonata</taxon>
        <taxon>Epiprocta</taxon>
        <taxon>Anisoptera</taxon>
        <taxon>Libelluloidea</taxon>
        <taxon>Libellulidae</taxon>
        <taxon>Ladona</taxon>
    </lineage>
</organism>
<dbReference type="Gene3D" id="3.30.70.270">
    <property type="match status" value="1"/>
</dbReference>
<name>A0A8K0JZH3_LADFU</name>
<dbReference type="GO" id="GO:0042276">
    <property type="term" value="P:error-prone translesion synthesis"/>
    <property type="evidence" value="ECO:0007669"/>
    <property type="project" value="TreeGrafter"/>
</dbReference>
<comment type="cofactor">
    <cofactor evidence="1">
        <name>Mn(2+)</name>
        <dbReference type="ChEBI" id="CHEBI:29035"/>
    </cofactor>
</comment>
<keyword evidence="12" id="KW-0539">Nucleus</keyword>
<reference evidence="16" key="2">
    <citation type="submission" date="2017-10" db="EMBL/GenBank/DDBJ databases">
        <title>Ladona fulva Genome sequencing and assembly.</title>
        <authorList>
            <person name="Murali S."/>
            <person name="Richards S."/>
            <person name="Bandaranaike D."/>
            <person name="Bellair M."/>
            <person name="Blankenburg K."/>
            <person name="Chao H."/>
            <person name="Dinh H."/>
            <person name="Doddapaneni H."/>
            <person name="Dugan-Rocha S."/>
            <person name="Elkadiri S."/>
            <person name="Gnanaolivu R."/>
            <person name="Hernandez B."/>
            <person name="Skinner E."/>
            <person name="Javaid M."/>
            <person name="Lee S."/>
            <person name="Li M."/>
            <person name="Ming W."/>
            <person name="Munidasa M."/>
            <person name="Muniz J."/>
            <person name="Nguyen L."/>
            <person name="Hughes D."/>
            <person name="Osuji N."/>
            <person name="Pu L.-L."/>
            <person name="Puazo M."/>
            <person name="Qu C."/>
            <person name="Quiroz J."/>
            <person name="Raj R."/>
            <person name="Weissenberger G."/>
            <person name="Xin Y."/>
            <person name="Zou X."/>
            <person name="Han Y."/>
            <person name="Worley K."/>
            <person name="Muzny D."/>
            <person name="Gibbs R."/>
        </authorList>
    </citation>
    <scope>NUCLEOTIDE SEQUENCE</scope>
    <source>
        <strain evidence="16">Sampled in the wild</strain>
    </source>
</reference>
<protein>
    <recommendedName>
        <fullName evidence="13">DNA polymerase eta</fullName>
        <ecNumber evidence="5">2.7.7.7</ecNumber>
    </recommendedName>
</protein>
<evidence type="ECO:0000256" key="1">
    <source>
        <dbReference type="ARBA" id="ARBA00001936"/>
    </source>
</evidence>
<dbReference type="EMBL" id="KZ308236">
    <property type="protein sequence ID" value="KAG8225399.1"/>
    <property type="molecule type" value="Genomic_DNA"/>
</dbReference>
<dbReference type="GO" id="GO:0003684">
    <property type="term" value="F:damaged DNA binding"/>
    <property type="evidence" value="ECO:0007669"/>
    <property type="project" value="InterPro"/>
</dbReference>
<dbReference type="GO" id="GO:0009411">
    <property type="term" value="P:response to UV"/>
    <property type="evidence" value="ECO:0007669"/>
    <property type="project" value="UniProtKB-ARBA"/>
</dbReference>
<dbReference type="GO" id="GO:0035861">
    <property type="term" value="C:site of double-strand break"/>
    <property type="evidence" value="ECO:0007669"/>
    <property type="project" value="TreeGrafter"/>
</dbReference>
<keyword evidence="11" id="KW-0234">DNA repair</keyword>
<dbReference type="InterPro" id="IPR052230">
    <property type="entry name" value="DNA_polymerase_eta"/>
</dbReference>
<dbReference type="PANTHER" id="PTHR45873:SF1">
    <property type="entry name" value="DNA POLYMERASE ETA"/>
    <property type="match status" value="1"/>
</dbReference>
<keyword evidence="9" id="KW-0227">DNA damage</keyword>
<evidence type="ECO:0000259" key="15">
    <source>
        <dbReference type="PROSITE" id="PS50173"/>
    </source>
</evidence>
<evidence type="ECO:0000256" key="12">
    <source>
        <dbReference type="ARBA" id="ARBA00023242"/>
    </source>
</evidence>
<dbReference type="OrthoDB" id="5723at2759"/>
<evidence type="ECO:0000256" key="3">
    <source>
        <dbReference type="ARBA" id="ARBA00004123"/>
    </source>
</evidence>
<dbReference type="InterPro" id="IPR036775">
    <property type="entry name" value="DNA_pol_Y-fam_lit_finger_sf"/>
</dbReference>
<dbReference type="AlphaFoldDB" id="A0A8K0JZH3"/>
<dbReference type="InterPro" id="IPR001126">
    <property type="entry name" value="UmuC"/>
</dbReference>
<evidence type="ECO:0000256" key="13">
    <source>
        <dbReference type="ARBA" id="ARBA00044975"/>
    </source>
</evidence>
<dbReference type="PANTHER" id="PTHR45873">
    <property type="entry name" value="DNA POLYMERASE ETA"/>
    <property type="match status" value="1"/>
</dbReference>
<comment type="cofactor">
    <cofactor evidence="2">
        <name>Mg(2+)</name>
        <dbReference type="ChEBI" id="CHEBI:18420"/>
    </cofactor>
</comment>